<keyword evidence="4" id="KW-0812">Transmembrane</keyword>
<dbReference type="EMBL" id="JAESVG020000004">
    <property type="protein sequence ID" value="KAG8628314.1"/>
    <property type="molecule type" value="Genomic_DNA"/>
</dbReference>
<organism evidence="5 6">
    <name type="scientific">Elsinoe batatas</name>
    <dbReference type="NCBI Taxonomy" id="2601811"/>
    <lineage>
        <taxon>Eukaryota</taxon>
        <taxon>Fungi</taxon>
        <taxon>Dikarya</taxon>
        <taxon>Ascomycota</taxon>
        <taxon>Pezizomycotina</taxon>
        <taxon>Dothideomycetes</taxon>
        <taxon>Dothideomycetidae</taxon>
        <taxon>Myriangiales</taxon>
        <taxon>Elsinoaceae</taxon>
        <taxon>Elsinoe</taxon>
    </lineage>
</organism>
<dbReference type="GO" id="GO:0006487">
    <property type="term" value="P:protein N-linked glycosylation"/>
    <property type="evidence" value="ECO:0007669"/>
    <property type="project" value="TreeGrafter"/>
</dbReference>
<sequence>MDNSTSYDRMLSRRDSFDDEDATYDKSAKQLHERQRRSPVWYRDRLWLAFWILLLCICNLSVGFFWGDHSGHRSDAQHPSQVDRMLAAVGRPAGLSLSASLSATPEPMTNNHMFDLLRSLPPVNLQQDYGIGLEELTLFPTALREKICILNVDTRSWRPDQINLDVAEDTHWGNLNHYIYAKIHGYTFKHVQVSPQDGLHFTWVKVKEQFRMTMLEGCKFVVTMDADTIITDLRIPMETLLSHWKMDASIAILGGRDLDRQKDTKGRVLFNTGFVITQKTPQFPSMMRDWINCPTDVKYTNCSFWKNKWSHEQAAFSNFVRYDYEPYVREVPVEEVHLGKFVRHYWNKREKWHLKEASNEAVSLRFMHNFYDQLKRDWNLIHEEMPPSAYDKLMVDGPLA</sequence>
<dbReference type="AlphaFoldDB" id="A0A8K0L4H8"/>
<evidence type="ECO:0000256" key="1">
    <source>
        <dbReference type="ARBA" id="ARBA00005664"/>
    </source>
</evidence>
<gene>
    <name evidence="5" type="ORF">KVT40_004187</name>
</gene>
<dbReference type="InterPro" id="IPR029044">
    <property type="entry name" value="Nucleotide-diphossugar_trans"/>
</dbReference>
<keyword evidence="4" id="KW-0472">Membrane</keyword>
<dbReference type="PANTHER" id="PTHR31306:SF3">
    <property type="entry name" value="NUCLEOTIDE-DIPHOSPHO-SUGAR TRANSFERASE DOMAIN-CONTAINING PROTEIN"/>
    <property type="match status" value="1"/>
</dbReference>
<dbReference type="GO" id="GO:0000139">
    <property type="term" value="C:Golgi membrane"/>
    <property type="evidence" value="ECO:0007669"/>
    <property type="project" value="TreeGrafter"/>
</dbReference>
<comment type="similarity">
    <text evidence="1">Belongs to the glycosyltransferase 34 family.</text>
</comment>
<evidence type="ECO:0000313" key="5">
    <source>
        <dbReference type="EMBL" id="KAG8628314.1"/>
    </source>
</evidence>
<evidence type="ECO:0000256" key="2">
    <source>
        <dbReference type="ARBA" id="ARBA00022676"/>
    </source>
</evidence>
<keyword evidence="6" id="KW-1185">Reference proteome</keyword>
<protein>
    <submittedName>
        <fullName evidence="5">Uncharacterized protein</fullName>
    </submittedName>
</protein>
<dbReference type="Gene3D" id="3.90.550.10">
    <property type="entry name" value="Spore Coat Polysaccharide Biosynthesis Protein SpsA, Chain A"/>
    <property type="match status" value="1"/>
</dbReference>
<name>A0A8K0L4H8_9PEZI</name>
<feature type="transmembrane region" description="Helical" evidence="4">
    <location>
        <begin position="46"/>
        <end position="67"/>
    </location>
</feature>
<evidence type="ECO:0000256" key="3">
    <source>
        <dbReference type="ARBA" id="ARBA00022679"/>
    </source>
</evidence>
<proteinExistence type="inferred from homology"/>
<dbReference type="OrthoDB" id="3763672at2759"/>
<accession>A0A8K0L4H8</accession>
<keyword evidence="3" id="KW-0808">Transferase</keyword>
<reference evidence="5" key="1">
    <citation type="submission" date="2021-07" db="EMBL/GenBank/DDBJ databases">
        <title>Elsinoe batatas strain:CRI-CJ2 Genome sequencing and assembly.</title>
        <authorList>
            <person name="Huang L."/>
        </authorList>
    </citation>
    <scope>NUCLEOTIDE SEQUENCE</scope>
    <source>
        <strain evidence="5">CRI-CJ2</strain>
    </source>
</reference>
<comment type="caution">
    <text evidence="5">The sequence shown here is derived from an EMBL/GenBank/DDBJ whole genome shotgun (WGS) entry which is preliminary data.</text>
</comment>
<dbReference type="Proteomes" id="UP000809789">
    <property type="component" value="Unassembled WGS sequence"/>
</dbReference>
<evidence type="ECO:0000256" key="4">
    <source>
        <dbReference type="SAM" id="Phobius"/>
    </source>
</evidence>
<dbReference type="GO" id="GO:0016757">
    <property type="term" value="F:glycosyltransferase activity"/>
    <property type="evidence" value="ECO:0007669"/>
    <property type="project" value="UniProtKB-KW"/>
</dbReference>
<dbReference type="PANTHER" id="PTHR31306">
    <property type="entry name" value="ALPHA-1,6-MANNOSYLTRANSFERASE MNN11-RELATED"/>
    <property type="match status" value="1"/>
</dbReference>
<dbReference type="InterPro" id="IPR008630">
    <property type="entry name" value="Glyco_trans_34"/>
</dbReference>
<evidence type="ECO:0000313" key="6">
    <source>
        <dbReference type="Proteomes" id="UP000809789"/>
    </source>
</evidence>
<keyword evidence="4" id="KW-1133">Transmembrane helix</keyword>
<keyword evidence="2" id="KW-0328">Glycosyltransferase</keyword>